<keyword evidence="3" id="KW-1185">Reference proteome</keyword>
<evidence type="ECO:0000256" key="1">
    <source>
        <dbReference type="SAM" id="SignalP"/>
    </source>
</evidence>
<protein>
    <submittedName>
        <fullName evidence="2">Uncharacterized protein</fullName>
    </submittedName>
</protein>
<organism evidence="2 3">
    <name type="scientific">Arthrobotrys conoides</name>
    <dbReference type="NCBI Taxonomy" id="74498"/>
    <lineage>
        <taxon>Eukaryota</taxon>
        <taxon>Fungi</taxon>
        <taxon>Dikarya</taxon>
        <taxon>Ascomycota</taxon>
        <taxon>Pezizomycotina</taxon>
        <taxon>Orbiliomycetes</taxon>
        <taxon>Orbiliales</taxon>
        <taxon>Orbiliaceae</taxon>
        <taxon>Arthrobotrys</taxon>
    </lineage>
</organism>
<feature type="chain" id="PRO_5042974400" evidence="1">
    <location>
        <begin position="21"/>
        <end position="326"/>
    </location>
</feature>
<gene>
    <name evidence="2" type="ORF">TWF506_009983</name>
</gene>
<name>A0AAN8NM63_9PEZI</name>
<dbReference type="Proteomes" id="UP001307849">
    <property type="component" value="Unassembled WGS sequence"/>
</dbReference>
<evidence type="ECO:0000313" key="2">
    <source>
        <dbReference type="EMBL" id="KAK6510892.1"/>
    </source>
</evidence>
<comment type="caution">
    <text evidence="2">The sequence shown here is derived from an EMBL/GenBank/DDBJ whole genome shotgun (WGS) entry which is preliminary data.</text>
</comment>
<feature type="signal peptide" evidence="1">
    <location>
        <begin position="1"/>
        <end position="20"/>
    </location>
</feature>
<accession>A0AAN8NM63</accession>
<dbReference type="EMBL" id="JAVHJM010000007">
    <property type="protein sequence ID" value="KAK6510892.1"/>
    <property type="molecule type" value="Genomic_DNA"/>
</dbReference>
<keyword evidence="1" id="KW-0732">Signal</keyword>
<proteinExistence type="predicted"/>
<evidence type="ECO:0000313" key="3">
    <source>
        <dbReference type="Proteomes" id="UP001307849"/>
    </source>
</evidence>
<sequence length="326" mass="36446">MFSKRVICIVFVLISKLAWGSKADALSATSSVRSSSITPVAIPNPEVSVHAVESDAAVLNPESLKNESTNSGPDGSGRALALGLSSRAVPHDFFFTIIVQCPSWTDWIAMDQDPSHYPNIQGTRQTAERFKSERDFKMTMTREFTRCRRCKCDEEDDRTIIPDLTVRIPGVSRTGNYQRCHSYTVSDRCRYWHGCYCLIVMKQRDKNPEISIGEYQDALNNLPLYVKKTYPGYVWKSGGGFGMKWQYDTAYPPSSWFDSAGDKELVPGTDEPYYLEGPDKVPPEFSGPNAGLFGLPHQLLRSEFLKVKRGLDGGVGDVDKDETQVS</sequence>
<reference evidence="2 3" key="1">
    <citation type="submission" date="2019-10" db="EMBL/GenBank/DDBJ databases">
        <authorList>
            <person name="Palmer J.M."/>
        </authorList>
    </citation>
    <scope>NUCLEOTIDE SEQUENCE [LARGE SCALE GENOMIC DNA]</scope>
    <source>
        <strain evidence="2 3">TWF506</strain>
    </source>
</reference>
<dbReference type="AlphaFoldDB" id="A0AAN8NM63"/>